<evidence type="ECO:0000256" key="1">
    <source>
        <dbReference type="SAM" id="Phobius"/>
    </source>
</evidence>
<organism evidence="3 4">
    <name type="scientific">Nocardia albiluteola</name>
    <dbReference type="NCBI Taxonomy" id="2842303"/>
    <lineage>
        <taxon>Bacteria</taxon>
        <taxon>Bacillati</taxon>
        <taxon>Actinomycetota</taxon>
        <taxon>Actinomycetes</taxon>
        <taxon>Mycobacteriales</taxon>
        <taxon>Nocardiaceae</taxon>
        <taxon>Nocardia</taxon>
    </lineage>
</organism>
<evidence type="ECO:0000313" key="4">
    <source>
        <dbReference type="Proteomes" id="UP000733379"/>
    </source>
</evidence>
<feature type="transmembrane region" description="Helical" evidence="1">
    <location>
        <begin position="12"/>
        <end position="29"/>
    </location>
</feature>
<comment type="caution">
    <text evidence="3">The sequence shown here is derived from an EMBL/GenBank/DDBJ whole genome shotgun (WGS) entry which is preliminary data.</text>
</comment>
<protein>
    <recommendedName>
        <fullName evidence="2">Cationic amino acid transporter C-terminal domain-containing protein</fullName>
    </recommendedName>
</protein>
<name>A0ABS6B7S6_9NOCA</name>
<keyword evidence="1" id="KW-0472">Membrane</keyword>
<dbReference type="EMBL" id="JAHKNI010000014">
    <property type="protein sequence ID" value="MBU3066309.1"/>
    <property type="molecule type" value="Genomic_DNA"/>
</dbReference>
<keyword evidence="4" id="KW-1185">Reference proteome</keyword>
<reference evidence="3 4" key="1">
    <citation type="submission" date="2021-06" db="EMBL/GenBank/DDBJ databases">
        <title>Actinomycetes sequencing.</title>
        <authorList>
            <person name="Shan Q."/>
        </authorList>
    </citation>
    <scope>NUCLEOTIDE SEQUENCE [LARGE SCALE GENOMIC DNA]</scope>
    <source>
        <strain evidence="3 4">NEAU-G5</strain>
    </source>
</reference>
<dbReference type="InterPro" id="IPR029485">
    <property type="entry name" value="CAT_C"/>
</dbReference>
<evidence type="ECO:0000259" key="2">
    <source>
        <dbReference type="Pfam" id="PF13906"/>
    </source>
</evidence>
<feature type="domain" description="Cationic amino acid transporter C-terminal" evidence="2">
    <location>
        <begin position="1"/>
        <end position="34"/>
    </location>
</feature>
<keyword evidence="1" id="KW-1133">Transmembrane helix</keyword>
<gene>
    <name evidence="3" type="ORF">KO481_32920</name>
</gene>
<dbReference type="Proteomes" id="UP000733379">
    <property type="component" value="Unassembled WGS sequence"/>
</dbReference>
<keyword evidence="1" id="KW-0812">Transmembrane</keyword>
<dbReference type="Pfam" id="PF13906">
    <property type="entry name" value="AA_permease_C"/>
    <property type="match status" value="1"/>
</dbReference>
<accession>A0ABS6B7S6</accession>
<evidence type="ECO:0000313" key="3">
    <source>
        <dbReference type="EMBL" id="MBU3066309.1"/>
    </source>
</evidence>
<proteinExistence type="predicted"/>
<sequence>MWLITELTWVTWLRFVIWLVLGLALYWGFGYRNSTLNRPQAESAA</sequence>